<gene>
    <name evidence="2" type="ORF">GCM10025751_49620</name>
</gene>
<protein>
    <submittedName>
        <fullName evidence="2">Uncharacterized protein</fullName>
    </submittedName>
</protein>
<evidence type="ECO:0000313" key="2">
    <source>
        <dbReference type="EMBL" id="GAA5062354.1"/>
    </source>
</evidence>
<comment type="caution">
    <text evidence="2">The sequence shown here is derived from an EMBL/GenBank/DDBJ whole genome shotgun (WGS) entry which is preliminary data.</text>
</comment>
<reference evidence="2 3" key="1">
    <citation type="journal article" date="2019" name="Int. J. Syst. Evol. Microbiol.">
        <title>The Global Catalogue of Microorganisms (GCM) 10K type strain sequencing project: providing services to taxonomists for standard genome sequencing and annotation.</title>
        <authorList>
            <consortium name="The Broad Institute Genomics Platform"/>
            <consortium name="The Broad Institute Genome Sequencing Center for Infectious Disease"/>
            <person name="Wu L."/>
            <person name="Ma J."/>
        </authorList>
    </citation>
    <scope>NUCLEOTIDE SEQUENCE [LARGE SCALE GENOMIC DNA]</scope>
    <source>
        <strain evidence="2 3">JCM 17504</strain>
    </source>
</reference>
<feature type="compositionally biased region" description="Basic and acidic residues" evidence="1">
    <location>
        <begin position="18"/>
        <end position="28"/>
    </location>
</feature>
<dbReference type="GeneID" id="68616303"/>
<evidence type="ECO:0000256" key="1">
    <source>
        <dbReference type="SAM" id="MobiDB-lite"/>
    </source>
</evidence>
<dbReference type="EMBL" id="BAABKX010000022">
    <property type="protein sequence ID" value="GAA5062354.1"/>
    <property type="molecule type" value="Genomic_DNA"/>
</dbReference>
<proteinExistence type="predicted"/>
<dbReference type="RefSeq" id="WP_227777951.1">
    <property type="nucleotide sequence ID" value="NZ_BAABKX010000022.1"/>
</dbReference>
<dbReference type="AlphaFoldDB" id="A0AAV3UQ36"/>
<evidence type="ECO:0000313" key="3">
    <source>
        <dbReference type="Proteomes" id="UP001501729"/>
    </source>
</evidence>
<sequence length="61" mass="7128">MNSITRTPIEADGLDGSGSRHIDRKRTEGQVLESVQQLGSGYFDWVHPRYRWVFDPEYMIE</sequence>
<dbReference type="Proteomes" id="UP001501729">
    <property type="component" value="Unassembled WGS sequence"/>
</dbReference>
<organism evidence="2 3">
    <name type="scientific">Haladaptatus pallidirubidus</name>
    <dbReference type="NCBI Taxonomy" id="1008152"/>
    <lineage>
        <taxon>Archaea</taxon>
        <taxon>Methanobacteriati</taxon>
        <taxon>Methanobacteriota</taxon>
        <taxon>Stenosarchaea group</taxon>
        <taxon>Halobacteria</taxon>
        <taxon>Halobacteriales</taxon>
        <taxon>Haladaptataceae</taxon>
        <taxon>Haladaptatus</taxon>
    </lineage>
</organism>
<name>A0AAV3UQ36_9EURY</name>
<accession>A0AAV3UQ36</accession>
<keyword evidence="3" id="KW-1185">Reference proteome</keyword>
<feature type="region of interest" description="Disordered" evidence="1">
    <location>
        <begin position="1"/>
        <end position="28"/>
    </location>
</feature>